<proteinExistence type="predicted"/>
<sequence length="147" mass="16732">MNFGGLRLRIVIIGLKFKCCLEKRSKKLVRTPQKSSRLVEATSNDEIDAPTFNILTKISLPKKNEISTKGGSSQSKKQVTQMEKNSQAKKIESPANQKGQKRRGEMVETPSDLDSNFVREKKKKKQEKNNKCRYGSVFKTIKRRATT</sequence>
<accession>A0A9J6A6A9</accession>
<evidence type="ECO:0000313" key="3">
    <source>
        <dbReference type="Proteomes" id="UP000824120"/>
    </source>
</evidence>
<gene>
    <name evidence="2" type="ORF">H5410_005299</name>
</gene>
<organism evidence="2 3">
    <name type="scientific">Solanum commersonii</name>
    <name type="common">Commerson's wild potato</name>
    <name type="synonym">Commerson's nightshade</name>
    <dbReference type="NCBI Taxonomy" id="4109"/>
    <lineage>
        <taxon>Eukaryota</taxon>
        <taxon>Viridiplantae</taxon>
        <taxon>Streptophyta</taxon>
        <taxon>Embryophyta</taxon>
        <taxon>Tracheophyta</taxon>
        <taxon>Spermatophyta</taxon>
        <taxon>Magnoliopsida</taxon>
        <taxon>eudicotyledons</taxon>
        <taxon>Gunneridae</taxon>
        <taxon>Pentapetalae</taxon>
        <taxon>asterids</taxon>
        <taxon>lamiids</taxon>
        <taxon>Solanales</taxon>
        <taxon>Solanaceae</taxon>
        <taxon>Solanoideae</taxon>
        <taxon>Solaneae</taxon>
        <taxon>Solanum</taxon>
    </lineage>
</organism>
<name>A0A9J6A6A9_SOLCO</name>
<dbReference type="Proteomes" id="UP000824120">
    <property type="component" value="Chromosome 2"/>
</dbReference>
<evidence type="ECO:0000313" key="2">
    <source>
        <dbReference type="EMBL" id="KAG5620081.1"/>
    </source>
</evidence>
<feature type="region of interest" description="Disordered" evidence="1">
    <location>
        <begin position="63"/>
        <end position="147"/>
    </location>
</feature>
<keyword evidence="3" id="KW-1185">Reference proteome</keyword>
<comment type="caution">
    <text evidence="2">The sequence shown here is derived from an EMBL/GenBank/DDBJ whole genome shotgun (WGS) entry which is preliminary data.</text>
</comment>
<feature type="compositionally biased region" description="Low complexity" evidence="1">
    <location>
        <begin position="69"/>
        <end position="78"/>
    </location>
</feature>
<protein>
    <submittedName>
        <fullName evidence="2">Uncharacterized protein</fullName>
    </submittedName>
</protein>
<reference evidence="2 3" key="1">
    <citation type="submission" date="2020-09" db="EMBL/GenBank/DDBJ databases">
        <title>De no assembly of potato wild relative species, Solanum commersonii.</title>
        <authorList>
            <person name="Cho K."/>
        </authorList>
    </citation>
    <scope>NUCLEOTIDE SEQUENCE [LARGE SCALE GENOMIC DNA]</scope>
    <source>
        <strain evidence="2">LZ3.2</strain>
        <tissue evidence="2">Leaf</tissue>
    </source>
</reference>
<evidence type="ECO:0000256" key="1">
    <source>
        <dbReference type="SAM" id="MobiDB-lite"/>
    </source>
</evidence>
<dbReference type="EMBL" id="JACXVP010000002">
    <property type="protein sequence ID" value="KAG5620081.1"/>
    <property type="molecule type" value="Genomic_DNA"/>
</dbReference>
<dbReference type="AlphaFoldDB" id="A0A9J6A6A9"/>